<feature type="non-terminal residue" evidence="2">
    <location>
        <position position="88"/>
    </location>
</feature>
<reference evidence="2" key="1">
    <citation type="journal article" date="2015" name="Nature">
        <title>Complex archaea that bridge the gap between prokaryotes and eukaryotes.</title>
        <authorList>
            <person name="Spang A."/>
            <person name="Saw J.H."/>
            <person name="Jorgensen S.L."/>
            <person name="Zaremba-Niedzwiedzka K."/>
            <person name="Martijn J."/>
            <person name="Lind A.E."/>
            <person name="van Eijk R."/>
            <person name="Schleper C."/>
            <person name="Guy L."/>
            <person name="Ettema T.J."/>
        </authorList>
    </citation>
    <scope>NUCLEOTIDE SEQUENCE</scope>
</reference>
<sequence>MPRIRSSDRTYWFIAFLPRAVMPMAVRGLRPTNRFLAFDVTDFLKFLQMRAERAVGRLQHASERREIPGSLRLQRGQHAQAYRSVNGR</sequence>
<comment type="caution">
    <text evidence="2">The sequence shown here is derived from an EMBL/GenBank/DDBJ whole genome shotgun (WGS) entry which is preliminary data.</text>
</comment>
<name>A0A0F8Y4F3_9ZZZZ</name>
<gene>
    <name evidence="2" type="ORF">LCGC14_2866310</name>
</gene>
<proteinExistence type="predicted"/>
<protein>
    <submittedName>
        <fullName evidence="2">Uncharacterized protein</fullName>
    </submittedName>
</protein>
<evidence type="ECO:0000256" key="1">
    <source>
        <dbReference type="SAM" id="MobiDB-lite"/>
    </source>
</evidence>
<organism evidence="2">
    <name type="scientific">marine sediment metagenome</name>
    <dbReference type="NCBI Taxonomy" id="412755"/>
    <lineage>
        <taxon>unclassified sequences</taxon>
        <taxon>metagenomes</taxon>
        <taxon>ecological metagenomes</taxon>
    </lineage>
</organism>
<dbReference type="EMBL" id="LAZR01055525">
    <property type="protein sequence ID" value="KKK76173.1"/>
    <property type="molecule type" value="Genomic_DNA"/>
</dbReference>
<evidence type="ECO:0000313" key="2">
    <source>
        <dbReference type="EMBL" id="KKK76173.1"/>
    </source>
</evidence>
<accession>A0A0F8Y4F3</accession>
<feature type="region of interest" description="Disordered" evidence="1">
    <location>
        <begin position="66"/>
        <end position="88"/>
    </location>
</feature>
<dbReference type="AlphaFoldDB" id="A0A0F8Y4F3"/>